<dbReference type="PANTHER" id="PTHR24291:SF50">
    <property type="entry name" value="BIFUNCTIONAL ALBAFLAVENONE MONOOXYGENASE_TERPENE SYNTHASE"/>
    <property type="match status" value="1"/>
</dbReference>
<evidence type="ECO:0000256" key="3">
    <source>
        <dbReference type="ARBA" id="ARBA00022723"/>
    </source>
</evidence>
<comment type="similarity">
    <text evidence="1">Belongs to the cytochrome P450 family.</text>
</comment>
<evidence type="ECO:0000256" key="4">
    <source>
        <dbReference type="ARBA" id="ARBA00023002"/>
    </source>
</evidence>
<proteinExistence type="inferred from homology"/>
<keyword evidence="2" id="KW-0349">Heme</keyword>
<keyword evidence="4" id="KW-0560">Oxidoreductase</keyword>
<dbReference type="InterPro" id="IPR002401">
    <property type="entry name" value="Cyt_P450_E_grp-I"/>
</dbReference>
<name>A0ABN1ZNX6_9ACTN</name>
<evidence type="ECO:0000313" key="8">
    <source>
        <dbReference type="Proteomes" id="UP001501470"/>
    </source>
</evidence>
<dbReference type="InterPro" id="IPR050196">
    <property type="entry name" value="Cytochrome_P450_Monoox"/>
</dbReference>
<evidence type="ECO:0000313" key="7">
    <source>
        <dbReference type="EMBL" id="GAA1501600.1"/>
    </source>
</evidence>
<comment type="caution">
    <text evidence="7">The sequence shown here is derived from an EMBL/GenBank/DDBJ whole genome shotgun (WGS) entry which is preliminary data.</text>
</comment>
<keyword evidence="6" id="KW-0503">Monooxygenase</keyword>
<keyword evidence="5" id="KW-0408">Iron</keyword>
<dbReference type="Proteomes" id="UP001501470">
    <property type="component" value="Unassembled WGS sequence"/>
</dbReference>
<organism evidence="7 8">
    <name type="scientific">Dactylosporangium maewongense</name>
    <dbReference type="NCBI Taxonomy" id="634393"/>
    <lineage>
        <taxon>Bacteria</taxon>
        <taxon>Bacillati</taxon>
        <taxon>Actinomycetota</taxon>
        <taxon>Actinomycetes</taxon>
        <taxon>Micromonosporales</taxon>
        <taxon>Micromonosporaceae</taxon>
        <taxon>Dactylosporangium</taxon>
    </lineage>
</organism>
<keyword evidence="3" id="KW-0479">Metal-binding</keyword>
<dbReference type="SUPFAM" id="SSF48264">
    <property type="entry name" value="Cytochrome P450"/>
    <property type="match status" value="1"/>
</dbReference>
<gene>
    <name evidence="7" type="ORF">GCM10009827_011580</name>
</gene>
<evidence type="ECO:0000256" key="5">
    <source>
        <dbReference type="ARBA" id="ARBA00023004"/>
    </source>
</evidence>
<dbReference type="InterPro" id="IPR036396">
    <property type="entry name" value="Cyt_P450_sf"/>
</dbReference>
<dbReference type="Gene3D" id="1.10.630.10">
    <property type="entry name" value="Cytochrome P450"/>
    <property type="match status" value="1"/>
</dbReference>
<dbReference type="Pfam" id="PF00067">
    <property type="entry name" value="p450"/>
    <property type="match status" value="1"/>
</dbReference>
<dbReference type="PRINTS" id="PR00463">
    <property type="entry name" value="EP450I"/>
</dbReference>
<keyword evidence="8" id="KW-1185">Reference proteome</keyword>
<reference evidence="7 8" key="1">
    <citation type="journal article" date="2019" name="Int. J. Syst. Evol. Microbiol.">
        <title>The Global Catalogue of Microorganisms (GCM) 10K type strain sequencing project: providing services to taxonomists for standard genome sequencing and annotation.</title>
        <authorList>
            <consortium name="The Broad Institute Genomics Platform"/>
            <consortium name="The Broad Institute Genome Sequencing Center for Infectious Disease"/>
            <person name="Wu L."/>
            <person name="Ma J."/>
        </authorList>
    </citation>
    <scope>NUCLEOTIDE SEQUENCE [LARGE SCALE GENOMIC DNA]</scope>
    <source>
        <strain evidence="7 8">JCM 15933</strain>
    </source>
</reference>
<dbReference type="EMBL" id="BAAAQD010000001">
    <property type="protein sequence ID" value="GAA1501600.1"/>
    <property type="molecule type" value="Genomic_DNA"/>
</dbReference>
<protein>
    <submittedName>
        <fullName evidence="7">Cytochrome P450</fullName>
    </submittedName>
</protein>
<evidence type="ECO:0000256" key="2">
    <source>
        <dbReference type="ARBA" id="ARBA00022617"/>
    </source>
</evidence>
<evidence type="ECO:0000256" key="1">
    <source>
        <dbReference type="ARBA" id="ARBA00010617"/>
    </source>
</evidence>
<accession>A0ABN1ZNX6</accession>
<dbReference type="RefSeq" id="WP_344500213.1">
    <property type="nucleotide sequence ID" value="NZ_BAAAQD010000001.1"/>
</dbReference>
<evidence type="ECO:0000256" key="6">
    <source>
        <dbReference type="ARBA" id="ARBA00023033"/>
    </source>
</evidence>
<dbReference type="PRINTS" id="PR00385">
    <property type="entry name" value="P450"/>
</dbReference>
<sequence>MQASTPQQRLAPHHELPRDAATVAAYRTPVRFARDPLAELEAISGRAAGAVVRLNLGFLRPYLITRPDDVQHVLSGHADRYVREGMMWQPVRRLTGNGISGDGPQWKASREVLRPMFAARHVAALTDLLAVTVNEAVDALDEHAKTGRPFDVAEAMTRVADLALGRAFFGGGIAAADGDRLGQAVATAFTSLTARILLPFAPRWLPLPGDRAFRRAVRTVDEVMYPLVAQRRRQPDADDVVALLCQTRDGDGQPLDDRRIRDDVVGMYVAGTETTAMALTWLWVALDANPAVAERLRAEVEDVVGDERPGAAHLPRLRYTRMVVQEVLRLYPSGWFLPRTALASDVVGGVRIPAGSTVVMSPYLTHRMPSLWERPDVFDPERFGPERTGRHRFAYLPFAGGPHQCLGSQLFMVEAQLVVAAMLSRFRPRLRDDGPVHPRAAVTLRPSRRLAMTITRRER</sequence>
<dbReference type="PANTHER" id="PTHR24291">
    <property type="entry name" value="CYTOCHROME P450 FAMILY 4"/>
    <property type="match status" value="1"/>
</dbReference>
<dbReference type="InterPro" id="IPR001128">
    <property type="entry name" value="Cyt_P450"/>
</dbReference>